<dbReference type="EC" id="3.4.14.10" evidence="3"/>
<dbReference type="GO" id="GO:0004252">
    <property type="term" value="F:serine-type endopeptidase activity"/>
    <property type="evidence" value="ECO:0007669"/>
    <property type="project" value="UniProtKB-UniRule"/>
</dbReference>
<dbReference type="Pfam" id="PF00082">
    <property type="entry name" value="Peptidase_S8"/>
    <property type="match status" value="1"/>
</dbReference>
<dbReference type="PROSITE" id="PS51892">
    <property type="entry name" value="SUBTILASE"/>
    <property type="match status" value="1"/>
</dbReference>
<evidence type="ECO:0000256" key="7">
    <source>
        <dbReference type="ARBA" id="ARBA00022801"/>
    </source>
</evidence>
<feature type="active site" description="Charge relay system" evidence="11">
    <location>
        <position position="61"/>
    </location>
</feature>
<keyword evidence="5" id="KW-0031">Aminopeptidase</keyword>
<organism evidence="18 19">
    <name type="scientific">Acipenser ruthenus</name>
    <name type="common">Sterlet sturgeon</name>
    <dbReference type="NCBI Taxonomy" id="7906"/>
    <lineage>
        <taxon>Eukaryota</taxon>
        <taxon>Metazoa</taxon>
        <taxon>Chordata</taxon>
        <taxon>Craniata</taxon>
        <taxon>Vertebrata</taxon>
        <taxon>Euteleostomi</taxon>
        <taxon>Actinopterygii</taxon>
        <taxon>Chondrostei</taxon>
        <taxon>Acipenseriformes</taxon>
        <taxon>Acipenseridae</taxon>
        <taxon>Acipenser</taxon>
    </lineage>
</organism>
<dbReference type="InterPro" id="IPR015500">
    <property type="entry name" value="Peptidase_S8_subtilisin-rel"/>
</dbReference>
<dbReference type="GO" id="GO:0006508">
    <property type="term" value="P:proteolysis"/>
    <property type="evidence" value="ECO:0007669"/>
    <property type="project" value="UniProtKB-KW"/>
</dbReference>
<dbReference type="InterPro" id="IPR022229">
    <property type="entry name" value="TPPII_Ig-like-2"/>
</dbReference>
<dbReference type="Pfam" id="PF12583">
    <property type="entry name" value="TPPII_C"/>
    <property type="match status" value="1"/>
</dbReference>
<proteinExistence type="inferred from homology"/>
<protein>
    <recommendedName>
        <fullName evidence="4">Tripeptidyl-peptidase 2</fullName>
        <ecNumber evidence="3">3.4.14.10</ecNumber>
    </recommendedName>
    <alternativeName>
        <fullName evidence="9">Tripeptidyl aminopeptidase</fullName>
    </alternativeName>
    <alternativeName>
        <fullName evidence="10">Tripeptidyl-peptidase II</fullName>
    </alternativeName>
</protein>
<accession>A0A662Z0N8</accession>
<feature type="domain" description="Peptidase S8/S53" evidence="13">
    <location>
        <begin position="229"/>
        <end position="385"/>
    </location>
</feature>
<comment type="similarity">
    <text evidence="2 11">Belongs to the peptidase S8 family.</text>
</comment>
<evidence type="ECO:0000256" key="6">
    <source>
        <dbReference type="ARBA" id="ARBA00022670"/>
    </source>
</evidence>
<feature type="active site" description="Charge relay system" evidence="11">
    <location>
        <position position="334"/>
    </location>
</feature>
<dbReference type="Gene3D" id="3.40.50.200">
    <property type="entry name" value="Peptidase S8/S53 domain"/>
    <property type="match status" value="2"/>
</dbReference>
<dbReference type="GO" id="GO:0008240">
    <property type="term" value="F:tripeptidyl-peptidase activity"/>
    <property type="evidence" value="ECO:0007669"/>
    <property type="project" value="UniProtKB-EC"/>
</dbReference>
<evidence type="ECO:0000259" key="16">
    <source>
        <dbReference type="Pfam" id="PF21223"/>
    </source>
</evidence>
<dbReference type="PROSITE" id="PS00138">
    <property type="entry name" value="SUBTILASE_SER"/>
    <property type="match status" value="1"/>
</dbReference>
<keyword evidence="8 11" id="KW-0720">Serine protease</keyword>
<dbReference type="Gene3D" id="1.25.40.710">
    <property type="match status" value="1"/>
</dbReference>
<dbReference type="GO" id="GO:0005829">
    <property type="term" value="C:cytosol"/>
    <property type="evidence" value="ECO:0007669"/>
    <property type="project" value="TreeGrafter"/>
</dbReference>
<dbReference type="Gene3D" id="2.60.40.3170">
    <property type="match status" value="1"/>
</dbReference>
<gene>
    <name evidence="18" type="ORF">EOD39_3651</name>
</gene>
<dbReference type="InterPro" id="IPR023828">
    <property type="entry name" value="Peptidase_S8_Ser-AS"/>
</dbReference>
<evidence type="ECO:0000256" key="9">
    <source>
        <dbReference type="ARBA" id="ARBA00032232"/>
    </source>
</evidence>
<comment type="catalytic activity">
    <reaction evidence="1">
        <text>Release of an N-terminal tripeptide from a polypeptide.</text>
        <dbReference type="EC" id="3.4.14.10"/>
    </reaction>
</comment>
<name>A0A662Z0N8_ACIRT</name>
<evidence type="ECO:0000256" key="1">
    <source>
        <dbReference type="ARBA" id="ARBA00001910"/>
    </source>
</evidence>
<feature type="domain" description="Tripeptidyl-peptidase II first Ig-like" evidence="16">
    <location>
        <begin position="408"/>
        <end position="520"/>
    </location>
</feature>
<comment type="caution">
    <text evidence="18">The sequence shown here is derived from an EMBL/GenBank/DDBJ whole genome shotgun (WGS) entry which is preliminary data.</text>
</comment>
<dbReference type="InterPro" id="IPR000209">
    <property type="entry name" value="Peptidase_S8/S53_dom"/>
</dbReference>
<evidence type="ECO:0000256" key="3">
    <source>
        <dbReference type="ARBA" id="ARBA00012462"/>
    </source>
</evidence>
<dbReference type="InterPro" id="IPR046939">
    <property type="entry name" value="TPPII_C_sf"/>
</dbReference>
<dbReference type="Pfam" id="PF12580">
    <property type="entry name" value="TPPII"/>
    <property type="match status" value="1"/>
</dbReference>
<dbReference type="InterPro" id="IPR050131">
    <property type="entry name" value="Peptidase_S8_subtilisin-like"/>
</dbReference>
<feature type="compositionally biased region" description="Basic and acidic residues" evidence="12">
    <location>
        <begin position="977"/>
        <end position="991"/>
    </location>
</feature>
<sequence>MFFVPRRWLANLNRVEIMAAHPADESFPFHGLLPKKETGAASFLIRNPEYDGRGVLIAILDTGVDPGAPGMQITSDGKPKIVDIIDSTGSGDVDTSTVVEPKDGTIPGLSGRTLKIPVTWENPSGKYHIGVKNGFEFFPKALKERLQKERREKLWDPAHRAALAEACRKQEEFDSTHTNLSQAEKLLKEELQCHTELLNSLEKKYSDPGPVYDCLVWHDGETWRRICEVINEAVWKHNVIYVSSAGNNGPCLSTVGCPGGTTSSVIGVGAYVTPDMMTAEYSLREKLPANQYTWSSRGPTTDGALGVSISAPGGAIASVPNWTLRGTQLMNGTSMSSPNACGGIALVLSGLKSNGIQPTAFAVRRALENTAVKMDDIEVFAQGHGTIQVDKAYDYLTQHASLPTSNLGFTVTVGNHRGVYLRNPVEISSPSDHAVGIEPVFPENTDNSERISLQLHLALTCSASWVQCPSHLELMNQCRHVNMRVDPQGLREGLHYTEVCGYDVSTPNVGPLFRVPITVIIPTKVNESTAYEVHFNNVYFKPGQIRRHFLQVPQGASGRLVFNCKADTVFSELTITSHSHDVSSKFVLHAIHLVKQKAYRANEFYKFSSLLEKGSLTEAFPVLEGRTVEFCIARWWASLGDVTIDYSISFHGVTCSTSQLHIHASEGISSFEVLSALKYEEISPSINLKNWVQPLRPVSAKTRSLASRDILPNNRQLYEIVLTYNFTQTKSGEVTPSCPLLCELLYESEFDSQLWMLFDQNKRLIGSGDAYPHQYSLKLEKGDYTIRLQVRHEQICELERLKDLPFIVSHRLSNTLSLDIYETHKNALLSKKKANTITLPPNCSQSFFVTSLPDDKIPKGAGPGCYLTGLLTVPKSEYGKKAYVILTPRGRLHQNVRENLKSQCRGGGSGDEGTTSLASVEEEGVAYSTTSLASVEEEGVADSTTSLASVEEEGVVMKDVLPVYYHLIPPPNKTKNGGKEKEKDTDKEKDVKEEFAEAMRDLKIQWMTKLDTSGLYDELKETFSNHLPLHVTRLQQLDSEKERMKRLNEIVVAADVVLSSIDQTALAVHLTMKTDPRPDAATIKRRPDLIKGE</sequence>
<keyword evidence="19" id="KW-1185">Reference proteome</keyword>
<feature type="domain" description="Tripeptidyl-peptidase II galactose-binding" evidence="17">
    <location>
        <begin position="540"/>
        <end position="640"/>
    </location>
</feature>
<evidence type="ECO:0000313" key="19">
    <source>
        <dbReference type="Proteomes" id="UP000289886"/>
    </source>
</evidence>
<dbReference type="PRINTS" id="PR00723">
    <property type="entry name" value="SUBTILISIN"/>
</dbReference>
<evidence type="ECO:0000259" key="14">
    <source>
        <dbReference type="Pfam" id="PF12580"/>
    </source>
</evidence>
<dbReference type="Pfam" id="PF21316">
    <property type="entry name" value="TPPII_GBD"/>
    <property type="match status" value="1"/>
</dbReference>
<dbReference type="AlphaFoldDB" id="A0A662Z0N8"/>
<evidence type="ECO:0000256" key="4">
    <source>
        <dbReference type="ARBA" id="ARBA00020244"/>
    </source>
</evidence>
<keyword evidence="7 11" id="KW-0378">Hydrolase</keyword>
<keyword evidence="6 11" id="KW-0645">Protease</keyword>
<reference evidence="18 19" key="1">
    <citation type="submission" date="2019-01" db="EMBL/GenBank/DDBJ databases">
        <title>Draft Genome and Complete Hox-Cluster Characterization of the Sterlet Sturgeon (Acipenser ruthenus).</title>
        <authorList>
            <person name="Wei Q."/>
        </authorList>
    </citation>
    <scope>NUCLEOTIDE SEQUENCE [LARGE SCALE GENOMIC DNA]</scope>
    <source>
        <strain evidence="18">WHYD16114868_AA</strain>
        <tissue evidence="18">Blood</tissue>
    </source>
</reference>
<dbReference type="InterPro" id="IPR036852">
    <property type="entry name" value="Peptidase_S8/S53_dom_sf"/>
</dbReference>
<dbReference type="InterPro" id="IPR048383">
    <property type="entry name" value="TPPII_Ig-like-1"/>
</dbReference>
<dbReference type="EMBL" id="SCEB01000007">
    <property type="protein sequence ID" value="RXN01966.1"/>
    <property type="molecule type" value="Genomic_DNA"/>
</dbReference>
<evidence type="ECO:0000256" key="11">
    <source>
        <dbReference type="PROSITE-ProRule" id="PRU01240"/>
    </source>
</evidence>
<feature type="region of interest" description="Disordered" evidence="12">
    <location>
        <begin position="968"/>
        <end position="991"/>
    </location>
</feature>
<evidence type="ECO:0000256" key="12">
    <source>
        <dbReference type="SAM" id="MobiDB-lite"/>
    </source>
</evidence>
<evidence type="ECO:0000256" key="10">
    <source>
        <dbReference type="ARBA" id="ARBA00075739"/>
    </source>
</evidence>
<evidence type="ECO:0000259" key="17">
    <source>
        <dbReference type="Pfam" id="PF21316"/>
    </source>
</evidence>
<dbReference type="InterPro" id="IPR046940">
    <property type="entry name" value="TPPII_Ig-like_sf"/>
</dbReference>
<evidence type="ECO:0000256" key="5">
    <source>
        <dbReference type="ARBA" id="ARBA00022438"/>
    </source>
</evidence>
<dbReference type="GO" id="GO:0004177">
    <property type="term" value="F:aminopeptidase activity"/>
    <property type="evidence" value="ECO:0007669"/>
    <property type="project" value="UniProtKB-KW"/>
</dbReference>
<evidence type="ECO:0000259" key="15">
    <source>
        <dbReference type="Pfam" id="PF12583"/>
    </source>
</evidence>
<dbReference type="SUPFAM" id="SSF52743">
    <property type="entry name" value="Subtilisin-like"/>
    <property type="match status" value="1"/>
</dbReference>
<dbReference type="InterPro" id="IPR048384">
    <property type="entry name" value="TPPII_GBD"/>
</dbReference>
<dbReference type="FunFam" id="2.60.40.3170:FF:000001">
    <property type="entry name" value="Tripeptidyl peptidase 2"/>
    <property type="match status" value="1"/>
</dbReference>
<feature type="domain" description="Tripeptidyl peptidase II C-terminal" evidence="15">
    <location>
        <begin position="983"/>
        <end position="1043"/>
    </location>
</feature>
<evidence type="ECO:0000256" key="8">
    <source>
        <dbReference type="ARBA" id="ARBA00022825"/>
    </source>
</evidence>
<evidence type="ECO:0000259" key="13">
    <source>
        <dbReference type="Pfam" id="PF00082"/>
    </source>
</evidence>
<evidence type="ECO:0000313" key="18">
    <source>
        <dbReference type="EMBL" id="RXN01966.1"/>
    </source>
</evidence>
<dbReference type="Pfam" id="PF21223">
    <property type="entry name" value="TPPII_Ig-like-1"/>
    <property type="match status" value="1"/>
</dbReference>
<dbReference type="PANTHER" id="PTHR43806">
    <property type="entry name" value="PEPTIDASE S8"/>
    <property type="match status" value="1"/>
</dbReference>
<dbReference type="PANTHER" id="PTHR43806:SF14">
    <property type="entry name" value="TRIPEPTIDYL-PEPTIDASE 2"/>
    <property type="match status" value="1"/>
</dbReference>
<dbReference type="Gene3D" id="6.10.250.3080">
    <property type="match status" value="1"/>
</dbReference>
<dbReference type="Proteomes" id="UP000289886">
    <property type="component" value="Unassembled WGS sequence"/>
</dbReference>
<feature type="active site" description="Charge relay system" evidence="11">
    <location>
        <position position="159"/>
    </location>
</feature>
<feature type="domain" description="Tripeptidyl peptidase II second Ig-like" evidence="14">
    <location>
        <begin position="676"/>
        <end position="861"/>
    </location>
</feature>
<dbReference type="FunFam" id="3.40.50.200:FF:000009">
    <property type="entry name" value="tripeptidyl-peptidase 2 isoform X1"/>
    <property type="match status" value="1"/>
</dbReference>
<evidence type="ECO:0000256" key="2">
    <source>
        <dbReference type="ARBA" id="ARBA00011073"/>
    </source>
</evidence>
<dbReference type="InterPro" id="IPR022232">
    <property type="entry name" value="TPPII_C_art"/>
</dbReference>